<dbReference type="FunFam" id="2.10.110.10:FF:000002">
    <property type="entry name" value="LIM domain and actin-binding 1"/>
    <property type="match status" value="1"/>
</dbReference>
<accession>L8H3S1</accession>
<dbReference type="VEuPathDB" id="AmoebaDB:ACA1_050450"/>
<organism evidence="6 7">
    <name type="scientific">Acanthamoeba castellanii (strain ATCC 30010 / Neff)</name>
    <dbReference type="NCBI Taxonomy" id="1257118"/>
    <lineage>
        <taxon>Eukaryota</taxon>
        <taxon>Amoebozoa</taxon>
        <taxon>Discosea</taxon>
        <taxon>Longamoebia</taxon>
        <taxon>Centramoebida</taxon>
        <taxon>Acanthamoebidae</taxon>
        <taxon>Acanthamoeba</taxon>
    </lineage>
</organism>
<dbReference type="Pfam" id="PF00412">
    <property type="entry name" value="LIM"/>
    <property type="match status" value="1"/>
</dbReference>
<evidence type="ECO:0000256" key="3">
    <source>
        <dbReference type="ARBA" id="ARBA00023038"/>
    </source>
</evidence>
<evidence type="ECO:0000313" key="6">
    <source>
        <dbReference type="EMBL" id="ELR19887.1"/>
    </source>
</evidence>
<evidence type="ECO:0000313" key="7">
    <source>
        <dbReference type="Proteomes" id="UP000011083"/>
    </source>
</evidence>
<dbReference type="RefSeq" id="XP_004341992.1">
    <property type="nucleotide sequence ID" value="XM_004341943.1"/>
</dbReference>
<dbReference type="GeneID" id="14920722"/>
<evidence type="ECO:0000256" key="2">
    <source>
        <dbReference type="ARBA" id="ARBA00022833"/>
    </source>
</evidence>
<reference evidence="6 7" key="1">
    <citation type="journal article" date="2013" name="Genome Biol.">
        <title>Genome of Acanthamoeba castellanii highlights extensive lateral gene transfer and early evolution of tyrosine kinase signaling.</title>
        <authorList>
            <person name="Clarke M."/>
            <person name="Lohan A.J."/>
            <person name="Liu B."/>
            <person name="Lagkouvardos I."/>
            <person name="Roy S."/>
            <person name="Zafar N."/>
            <person name="Bertelli C."/>
            <person name="Schilde C."/>
            <person name="Kianianmomeni A."/>
            <person name="Burglin T.R."/>
            <person name="Frech C."/>
            <person name="Turcotte B."/>
            <person name="Kopec K.O."/>
            <person name="Synnott J.M."/>
            <person name="Choo C."/>
            <person name="Paponov I."/>
            <person name="Finkler A."/>
            <person name="Soon Heng Tan C."/>
            <person name="Hutchins A.P."/>
            <person name="Weinmeier T."/>
            <person name="Rattei T."/>
            <person name="Chu J.S."/>
            <person name="Gimenez G."/>
            <person name="Irimia M."/>
            <person name="Rigden D.J."/>
            <person name="Fitzpatrick D.A."/>
            <person name="Lorenzo-Morales J."/>
            <person name="Bateman A."/>
            <person name="Chiu C.H."/>
            <person name="Tang P."/>
            <person name="Hegemann P."/>
            <person name="Fromm H."/>
            <person name="Raoult D."/>
            <person name="Greub G."/>
            <person name="Miranda-Saavedra D."/>
            <person name="Chen N."/>
            <person name="Nash P."/>
            <person name="Ginger M.L."/>
            <person name="Horn M."/>
            <person name="Schaap P."/>
            <person name="Caler L."/>
            <person name="Loftus B."/>
        </authorList>
    </citation>
    <scope>NUCLEOTIDE SEQUENCE [LARGE SCALE GENOMIC DNA]</scope>
    <source>
        <strain evidence="6 7">Neff</strain>
    </source>
</reference>
<dbReference type="Gene3D" id="2.10.110.10">
    <property type="entry name" value="Cysteine Rich Protein"/>
    <property type="match status" value="1"/>
</dbReference>
<keyword evidence="7" id="KW-1185">Reference proteome</keyword>
<feature type="domain" description="LIM zinc-binding" evidence="5">
    <location>
        <begin position="21"/>
        <end position="81"/>
    </location>
</feature>
<dbReference type="InterPro" id="IPR001781">
    <property type="entry name" value="Znf_LIM"/>
</dbReference>
<keyword evidence="3 4" id="KW-0440">LIM domain</keyword>
<dbReference type="GO" id="GO:0046872">
    <property type="term" value="F:metal ion binding"/>
    <property type="evidence" value="ECO:0007669"/>
    <property type="project" value="UniProtKB-KW"/>
</dbReference>
<proteinExistence type="predicted"/>
<name>L8H3S1_ACACF</name>
<dbReference type="PROSITE" id="PS00478">
    <property type="entry name" value="LIM_DOMAIN_1"/>
    <property type="match status" value="1"/>
</dbReference>
<evidence type="ECO:0000256" key="4">
    <source>
        <dbReference type="PROSITE-ProRule" id="PRU00125"/>
    </source>
</evidence>
<dbReference type="Proteomes" id="UP000011083">
    <property type="component" value="Unassembled WGS sequence"/>
</dbReference>
<dbReference type="EMBL" id="KB007928">
    <property type="protein sequence ID" value="ELR19887.1"/>
    <property type="molecule type" value="Genomic_DNA"/>
</dbReference>
<keyword evidence="1 4" id="KW-0479">Metal-binding</keyword>
<dbReference type="CDD" id="cd09358">
    <property type="entry name" value="LIM_Mical_like"/>
    <property type="match status" value="1"/>
</dbReference>
<dbReference type="SUPFAM" id="SSF57716">
    <property type="entry name" value="Glucocorticoid receptor-like (DNA-binding domain)"/>
    <property type="match status" value="2"/>
</dbReference>
<dbReference type="PROSITE" id="PS50023">
    <property type="entry name" value="LIM_DOMAIN_2"/>
    <property type="match status" value="1"/>
</dbReference>
<protein>
    <submittedName>
        <fullName evidence="6">LIM domain containing protein</fullName>
    </submittedName>
</protein>
<dbReference type="SMART" id="SM00132">
    <property type="entry name" value="LIM"/>
    <property type="match status" value="1"/>
</dbReference>
<dbReference type="KEGG" id="acan:ACA1_050450"/>
<keyword evidence="2 4" id="KW-0862">Zinc</keyword>
<gene>
    <name evidence="6" type="ORF">ACA1_050450</name>
</gene>
<dbReference type="OrthoDB" id="15175at2759"/>
<evidence type="ECO:0000259" key="5">
    <source>
        <dbReference type="PROSITE" id="PS50023"/>
    </source>
</evidence>
<evidence type="ECO:0000256" key="1">
    <source>
        <dbReference type="ARBA" id="ARBA00022723"/>
    </source>
</evidence>
<dbReference type="AlphaFoldDB" id="L8H3S1"/>
<sequence>MSNQQRQRMFQVDDSWGNEDEKCVVCTQTVYPSERLSVEGKIFHKPCFKCAECKSTLRAGSYAAIEGVYYCKPHYAQARCQIQAEGELLGRVWAGEAHGQVEWQSGRLASGRARTR</sequence>
<dbReference type="PANTHER" id="PTHR24206">
    <property type="entry name" value="OS06G0237300 PROTEIN"/>
    <property type="match status" value="1"/>
</dbReference>